<dbReference type="CDD" id="cd00882">
    <property type="entry name" value="Ras_like_GTPase"/>
    <property type="match status" value="1"/>
</dbReference>
<reference evidence="2 3" key="2">
    <citation type="submission" date="2017-02" db="EMBL/GenBank/DDBJ databases">
        <title>A genome survey and senescence transcriptome analysis in Lentinula edodes.</title>
        <authorList>
            <person name="Sakamoto Y."/>
            <person name="Nakade K."/>
            <person name="Sato S."/>
            <person name="Yoshida Y."/>
            <person name="Miyazaki K."/>
            <person name="Natsume S."/>
            <person name="Konno N."/>
        </authorList>
    </citation>
    <scope>NUCLEOTIDE SEQUENCE [LARGE SCALE GENOMIC DNA]</scope>
    <source>
        <strain evidence="2 3">NBRC 111202</strain>
    </source>
</reference>
<dbReference type="STRING" id="5353.A0A1Q3E4E8"/>
<feature type="compositionally biased region" description="Basic and acidic residues" evidence="1">
    <location>
        <begin position="437"/>
        <end position="459"/>
    </location>
</feature>
<gene>
    <name evidence="2" type="ORF">LENED_003743</name>
</gene>
<keyword evidence="3" id="KW-1185">Reference proteome</keyword>
<organism evidence="2 3">
    <name type="scientific">Lentinula edodes</name>
    <name type="common">Shiitake mushroom</name>
    <name type="synonym">Lentinus edodes</name>
    <dbReference type="NCBI Taxonomy" id="5353"/>
    <lineage>
        <taxon>Eukaryota</taxon>
        <taxon>Fungi</taxon>
        <taxon>Dikarya</taxon>
        <taxon>Basidiomycota</taxon>
        <taxon>Agaricomycotina</taxon>
        <taxon>Agaricomycetes</taxon>
        <taxon>Agaricomycetidae</taxon>
        <taxon>Agaricales</taxon>
        <taxon>Marasmiineae</taxon>
        <taxon>Omphalotaceae</taxon>
        <taxon>Lentinula</taxon>
    </lineage>
</organism>
<accession>A0A1Q3E4E8</accession>
<reference evidence="2 3" key="1">
    <citation type="submission" date="2016-08" db="EMBL/GenBank/DDBJ databases">
        <authorList>
            <consortium name="Lentinula edodes genome sequencing consortium"/>
            <person name="Sakamoto Y."/>
            <person name="Nakade K."/>
            <person name="Sato S."/>
            <person name="Yoshida Y."/>
            <person name="Miyazaki K."/>
            <person name="Natsume S."/>
            <person name="Konno N."/>
        </authorList>
    </citation>
    <scope>NUCLEOTIDE SEQUENCE [LARGE SCALE GENOMIC DNA]</scope>
    <source>
        <strain evidence="2 3">NBRC 111202</strain>
    </source>
</reference>
<name>A0A1Q3E4E8_LENED</name>
<dbReference type="SUPFAM" id="SSF52540">
    <property type="entry name" value="P-loop containing nucleoside triphosphate hydrolases"/>
    <property type="match status" value="1"/>
</dbReference>
<dbReference type="InterPro" id="IPR027417">
    <property type="entry name" value="P-loop_NTPase"/>
</dbReference>
<evidence type="ECO:0000313" key="3">
    <source>
        <dbReference type="Proteomes" id="UP000188533"/>
    </source>
</evidence>
<feature type="region of interest" description="Disordered" evidence="1">
    <location>
        <begin position="425"/>
        <end position="459"/>
    </location>
</feature>
<evidence type="ECO:0000313" key="2">
    <source>
        <dbReference type="EMBL" id="GAW02110.1"/>
    </source>
</evidence>
<dbReference type="Gene3D" id="3.40.50.300">
    <property type="entry name" value="P-loop containing nucleotide triphosphate hydrolases"/>
    <property type="match status" value="1"/>
</dbReference>
<sequence>MEQHPLPDHPTIPAERMTMLSREPDKSPLSPSSPVNMITPSPLYPRRNVLLFGSSGCGKSSIINMLSNRDVVHTSSAAAPSIFGVEKYEVSLDGKLYSFRDITGLNNGKLSNGDLVSPGCISRLSDLVHTDLQDGISLLVFCLRAPRITEIAQKNYFIFYEVLCQRKIPIVMIVTGLKDEEPDMESWWTKNRGIFASYKMWFQGHACVTTTKGKKTSTDFKKQEEYELSREIIQNLITSQALETGIQVPIDSTSWLDMIRKILTIAEGVVMSVPILQELYKGITCGLHTSKHTSYQCAAANPAPKSKAFDKSTVLTSSGPFKPAVNNDLEQPPINGISCTPIKPEIAVQDKVTSSSPLAQYLPFNLSFLLPKRQSKAGSNAESMPESYDQQAGDLKSLSLNKIDNLPIGTTANISKNITQPTIPVNQSAGTNSTLREVAEEAKNTIDSPSDHISEAQQY</sequence>
<evidence type="ECO:0008006" key="4">
    <source>
        <dbReference type="Google" id="ProtNLM"/>
    </source>
</evidence>
<feature type="compositionally biased region" description="Polar residues" evidence="1">
    <location>
        <begin position="425"/>
        <end position="435"/>
    </location>
</feature>
<comment type="caution">
    <text evidence="2">The sequence shown here is derived from an EMBL/GenBank/DDBJ whole genome shotgun (WGS) entry which is preliminary data.</text>
</comment>
<dbReference type="EMBL" id="BDGU01000084">
    <property type="protein sequence ID" value="GAW02110.1"/>
    <property type="molecule type" value="Genomic_DNA"/>
</dbReference>
<protein>
    <recommendedName>
        <fullName evidence="4">G domain-containing protein</fullName>
    </recommendedName>
</protein>
<dbReference type="Proteomes" id="UP000188533">
    <property type="component" value="Unassembled WGS sequence"/>
</dbReference>
<dbReference type="AlphaFoldDB" id="A0A1Q3E4E8"/>
<proteinExistence type="predicted"/>
<evidence type="ECO:0000256" key="1">
    <source>
        <dbReference type="SAM" id="MobiDB-lite"/>
    </source>
</evidence>